<sequence>LSLIFAESSLELVPRELQAHRSVVSHARRLGKRPGEILLDVSWHYAAMRGIKDEMKRGRPDLIHMCLQNACSTPLYLRGGLAIYIHTISGRVITIGSGIRLPKSYHRFAGLMERLFLDGSIEHEGRRMLDLDTMGLAEVIEEIRPGAILGLSTLGDRIQLPRLASELAGGSCVVIGGFQRGHFAPHVSSVMDATYRIGDDPLEAHVVTSRVLYEYEKTVFM</sequence>
<evidence type="ECO:0000313" key="10">
    <source>
        <dbReference type="Proteomes" id="UP001174909"/>
    </source>
</evidence>
<dbReference type="SUPFAM" id="SSF75217">
    <property type="entry name" value="alpha/beta knot"/>
    <property type="match status" value="1"/>
</dbReference>
<dbReference type="Pfam" id="PF03587">
    <property type="entry name" value="EMG1"/>
    <property type="match status" value="1"/>
</dbReference>
<dbReference type="InterPro" id="IPR023503">
    <property type="entry name" value="Ribosome_NEP1_arc"/>
</dbReference>
<dbReference type="Gene3D" id="3.40.1280.10">
    <property type="match status" value="1"/>
</dbReference>
<comment type="caution">
    <text evidence="9">The sequence shown here is derived from an EMBL/GenBank/DDBJ whole genome shotgun (WGS) entry which is preliminary data.</text>
</comment>
<dbReference type="GO" id="GO:0019843">
    <property type="term" value="F:rRNA binding"/>
    <property type="evidence" value="ECO:0007669"/>
    <property type="project" value="UniProtKB-KW"/>
</dbReference>
<evidence type="ECO:0000256" key="8">
    <source>
        <dbReference type="ARBA" id="ARBA00022884"/>
    </source>
</evidence>
<keyword evidence="5" id="KW-0808">Transferase</keyword>
<keyword evidence="2" id="KW-0690">Ribosome biogenesis</keyword>
<dbReference type="CDD" id="cd18088">
    <property type="entry name" value="Nep1-like"/>
    <property type="match status" value="1"/>
</dbReference>
<dbReference type="PANTHER" id="PTHR12636">
    <property type="entry name" value="NEP1/MRA1"/>
    <property type="match status" value="1"/>
</dbReference>
<dbReference type="Proteomes" id="UP001174909">
    <property type="component" value="Unassembled WGS sequence"/>
</dbReference>
<organism evidence="9 10">
    <name type="scientific">Geodia barretti</name>
    <name type="common">Barrett's horny sponge</name>
    <dbReference type="NCBI Taxonomy" id="519541"/>
    <lineage>
        <taxon>Eukaryota</taxon>
        <taxon>Metazoa</taxon>
        <taxon>Porifera</taxon>
        <taxon>Demospongiae</taxon>
        <taxon>Heteroscleromorpha</taxon>
        <taxon>Tetractinellida</taxon>
        <taxon>Astrophorina</taxon>
        <taxon>Geodiidae</taxon>
        <taxon>Geodia</taxon>
    </lineage>
</organism>
<dbReference type="AlphaFoldDB" id="A0AA35TMS4"/>
<dbReference type="GO" id="GO:0070475">
    <property type="term" value="P:rRNA base methylation"/>
    <property type="evidence" value="ECO:0007669"/>
    <property type="project" value="InterPro"/>
</dbReference>
<keyword evidence="7" id="KW-0699">rRNA-binding</keyword>
<gene>
    <name evidence="9" type="ORF">GBAR_LOCUS27906</name>
</gene>
<keyword evidence="10" id="KW-1185">Reference proteome</keyword>
<feature type="non-terminal residue" evidence="9">
    <location>
        <position position="1"/>
    </location>
</feature>
<comment type="similarity">
    <text evidence="1">Belongs to the class IV-like SAM-binding methyltransferase superfamily. RNA methyltransferase NEP1 family.</text>
</comment>
<dbReference type="InterPro" id="IPR029028">
    <property type="entry name" value="Alpha/beta_knot_MTases"/>
</dbReference>
<keyword evidence="6" id="KW-0949">S-adenosyl-L-methionine</keyword>
<proteinExistence type="inferred from homology"/>
<accession>A0AA35TMS4</accession>
<evidence type="ECO:0000256" key="1">
    <source>
        <dbReference type="ARBA" id="ARBA00008115"/>
    </source>
</evidence>
<reference evidence="9" key="1">
    <citation type="submission" date="2023-03" db="EMBL/GenBank/DDBJ databases">
        <authorList>
            <person name="Steffen K."/>
            <person name="Cardenas P."/>
        </authorList>
    </citation>
    <scope>NUCLEOTIDE SEQUENCE</scope>
</reference>
<protein>
    <submittedName>
        <fullName evidence="9">Ribosomal RNA small subunit methyltransferase Nep1</fullName>
    </submittedName>
</protein>
<evidence type="ECO:0000256" key="4">
    <source>
        <dbReference type="ARBA" id="ARBA00022603"/>
    </source>
</evidence>
<keyword evidence="4 9" id="KW-0489">Methyltransferase</keyword>
<dbReference type="InterPro" id="IPR005304">
    <property type="entry name" value="Rbsml_bgen_MeTrfase_EMG1/NEP1"/>
</dbReference>
<name>A0AA35TMS4_GEOBA</name>
<evidence type="ECO:0000256" key="7">
    <source>
        <dbReference type="ARBA" id="ARBA00022730"/>
    </source>
</evidence>
<dbReference type="GO" id="GO:0070037">
    <property type="term" value="F:rRNA (pseudouridine) methyltransferase activity"/>
    <property type="evidence" value="ECO:0007669"/>
    <property type="project" value="InterPro"/>
</dbReference>
<evidence type="ECO:0000256" key="6">
    <source>
        <dbReference type="ARBA" id="ARBA00022691"/>
    </source>
</evidence>
<keyword evidence="3" id="KW-0698">rRNA processing</keyword>
<dbReference type="EMBL" id="CASHTH010003886">
    <property type="protein sequence ID" value="CAI8050879.1"/>
    <property type="molecule type" value="Genomic_DNA"/>
</dbReference>
<evidence type="ECO:0000256" key="5">
    <source>
        <dbReference type="ARBA" id="ARBA00022679"/>
    </source>
</evidence>
<dbReference type="InterPro" id="IPR029026">
    <property type="entry name" value="tRNA_m1G_MTases_N"/>
</dbReference>
<keyword evidence="8" id="KW-0694">RNA-binding</keyword>
<dbReference type="PANTHER" id="PTHR12636:SF5">
    <property type="entry name" value="RIBOSOMAL RNA SMALL SUBUNIT METHYLTRANSFERASE NEP1"/>
    <property type="match status" value="1"/>
</dbReference>
<evidence type="ECO:0000313" key="9">
    <source>
        <dbReference type="EMBL" id="CAI8050879.1"/>
    </source>
</evidence>
<evidence type="ECO:0000256" key="3">
    <source>
        <dbReference type="ARBA" id="ARBA00022552"/>
    </source>
</evidence>
<evidence type="ECO:0000256" key="2">
    <source>
        <dbReference type="ARBA" id="ARBA00022517"/>
    </source>
</evidence>
<dbReference type="HAMAP" id="MF_00554">
    <property type="entry name" value="NEP1"/>
    <property type="match status" value="1"/>
</dbReference>